<evidence type="ECO:0000256" key="1">
    <source>
        <dbReference type="SAM" id="Phobius"/>
    </source>
</evidence>
<evidence type="ECO:0000313" key="3">
    <source>
        <dbReference type="Proteomes" id="UP000563151"/>
    </source>
</evidence>
<dbReference type="RefSeq" id="WP_146750601.1">
    <property type="nucleotide sequence ID" value="NZ_JABSWD010000001.1"/>
</dbReference>
<proteinExistence type="predicted"/>
<dbReference type="AlphaFoldDB" id="A0A923EB75"/>
<keyword evidence="1" id="KW-1133">Transmembrane helix</keyword>
<dbReference type="EMBL" id="JAAZWO010000015">
    <property type="protein sequence ID" value="MBC2398524.1"/>
    <property type="molecule type" value="Genomic_DNA"/>
</dbReference>
<gene>
    <name evidence="2" type="ORF">HGG79_12180</name>
</gene>
<protein>
    <submittedName>
        <fullName evidence="2">Uncharacterized protein</fullName>
    </submittedName>
</protein>
<reference evidence="2 3" key="1">
    <citation type="submission" date="2020-04" db="EMBL/GenBank/DDBJ databases">
        <title>Genomic insights into acetone-butanol-ethanol (ABE) fermentation by sequencing solventogenic clostridia strains.</title>
        <authorList>
            <person name="Brown S."/>
        </authorList>
    </citation>
    <scope>NUCLEOTIDE SEQUENCE [LARGE SCALE GENOMIC DNA]</scope>
    <source>
        <strain evidence="2 3">DJ011</strain>
    </source>
</reference>
<accession>A0A923EB75</accession>
<organism evidence="2 3">
    <name type="scientific">Clostridium tetanomorphum</name>
    <dbReference type="NCBI Taxonomy" id="1553"/>
    <lineage>
        <taxon>Bacteria</taxon>
        <taxon>Bacillati</taxon>
        <taxon>Bacillota</taxon>
        <taxon>Clostridia</taxon>
        <taxon>Eubacteriales</taxon>
        <taxon>Clostridiaceae</taxon>
        <taxon>Clostridium</taxon>
    </lineage>
</organism>
<feature type="transmembrane region" description="Helical" evidence="1">
    <location>
        <begin position="24"/>
        <end position="51"/>
    </location>
</feature>
<keyword evidence="1" id="KW-0472">Membrane</keyword>
<keyword evidence="1" id="KW-0812">Transmembrane</keyword>
<evidence type="ECO:0000313" key="2">
    <source>
        <dbReference type="EMBL" id="MBC2398524.1"/>
    </source>
</evidence>
<name>A0A923EB75_CLOTT</name>
<sequence>MMYSVIVLTKGSEIFHTYTESNDYGVGIIGLVIGFCQFISIFMASILGIYLKRRRCISNIKDNKEN</sequence>
<dbReference type="Proteomes" id="UP000563151">
    <property type="component" value="Unassembled WGS sequence"/>
</dbReference>
<keyword evidence="3" id="KW-1185">Reference proteome</keyword>
<comment type="caution">
    <text evidence="2">The sequence shown here is derived from an EMBL/GenBank/DDBJ whole genome shotgun (WGS) entry which is preliminary data.</text>
</comment>